<dbReference type="SUPFAM" id="SSF48350">
    <property type="entry name" value="GTPase activation domain, GAP"/>
    <property type="match status" value="1"/>
</dbReference>
<name>V3Z5B5_LOTGI</name>
<evidence type="ECO:0000259" key="1">
    <source>
        <dbReference type="PROSITE" id="PS50018"/>
    </source>
</evidence>
<dbReference type="KEGG" id="lgi:LOTGIDRAFT_130132"/>
<feature type="domain" description="Ras-GAP" evidence="1">
    <location>
        <begin position="122"/>
        <end position="351"/>
    </location>
</feature>
<evidence type="ECO:0000313" key="2">
    <source>
        <dbReference type="EMBL" id="ESO85913.1"/>
    </source>
</evidence>
<dbReference type="OMA" id="DTHCISS"/>
<gene>
    <name evidence="2" type="ORF">LOTGIDRAFT_130132</name>
</gene>
<dbReference type="Gene3D" id="1.10.506.10">
    <property type="entry name" value="GTPase Activation - p120gap, domain 1"/>
    <property type="match status" value="1"/>
</dbReference>
<keyword evidence="3" id="KW-1185">Reference proteome</keyword>
<reference evidence="2 3" key="1">
    <citation type="journal article" date="2013" name="Nature">
        <title>Insights into bilaterian evolution from three spiralian genomes.</title>
        <authorList>
            <person name="Simakov O."/>
            <person name="Marletaz F."/>
            <person name="Cho S.J."/>
            <person name="Edsinger-Gonzales E."/>
            <person name="Havlak P."/>
            <person name="Hellsten U."/>
            <person name="Kuo D.H."/>
            <person name="Larsson T."/>
            <person name="Lv J."/>
            <person name="Arendt D."/>
            <person name="Savage R."/>
            <person name="Osoegawa K."/>
            <person name="de Jong P."/>
            <person name="Grimwood J."/>
            <person name="Chapman J.A."/>
            <person name="Shapiro H."/>
            <person name="Aerts A."/>
            <person name="Otillar R.P."/>
            <person name="Terry A.Y."/>
            <person name="Boore J.L."/>
            <person name="Grigoriev I.V."/>
            <person name="Lindberg D.R."/>
            <person name="Seaver E.C."/>
            <person name="Weisblat D.A."/>
            <person name="Putnam N.H."/>
            <person name="Rokhsar D.S."/>
        </authorList>
    </citation>
    <scope>NUCLEOTIDE SEQUENCE [LARGE SCALE GENOMIC DNA]</scope>
</reference>
<dbReference type="Pfam" id="PF00616">
    <property type="entry name" value="RasGAP"/>
    <property type="match status" value="1"/>
</dbReference>
<dbReference type="InterPro" id="IPR008936">
    <property type="entry name" value="Rho_GTPase_activation_prot"/>
</dbReference>
<dbReference type="HOGENOM" id="CLU_040753_0_0_1"/>
<dbReference type="PROSITE" id="PS50018">
    <property type="entry name" value="RAS_GTPASE_ACTIV_2"/>
    <property type="match status" value="1"/>
</dbReference>
<dbReference type="EMBL" id="KB203219">
    <property type="protein sequence ID" value="ESO85913.1"/>
    <property type="molecule type" value="Genomic_DNA"/>
</dbReference>
<dbReference type="GeneID" id="20233037"/>
<dbReference type="Proteomes" id="UP000030746">
    <property type="component" value="Unassembled WGS sequence"/>
</dbReference>
<dbReference type="STRING" id="225164.V3Z5B5"/>
<dbReference type="CTD" id="20233037"/>
<dbReference type="RefSeq" id="XP_009063415.1">
    <property type="nucleotide sequence ID" value="XM_009065167.1"/>
</dbReference>
<organism evidence="2 3">
    <name type="scientific">Lottia gigantea</name>
    <name type="common">Giant owl limpet</name>
    <dbReference type="NCBI Taxonomy" id="225164"/>
    <lineage>
        <taxon>Eukaryota</taxon>
        <taxon>Metazoa</taxon>
        <taxon>Spiralia</taxon>
        <taxon>Lophotrochozoa</taxon>
        <taxon>Mollusca</taxon>
        <taxon>Gastropoda</taxon>
        <taxon>Patellogastropoda</taxon>
        <taxon>Lottioidea</taxon>
        <taxon>Lottiidae</taxon>
        <taxon>Lottia</taxon>
    </lineage>
</organism>
<proteinExistence type="predicted"/>
<sequence>MVDTRKLCIVLKQERMFIDTEKEQLQRLYEEVSHVATSLFQTAWITKQQKIDLDKKISGEFRRKPDGFFDDHNEIGSVSFIESYKQLSYHDGKYGELLKYMKENPLLISKCLVLAENRNSFDMSQLTSTLLSSLYSNCILVEDERLVLRVLLSLTDLQVIGDVNPRHFIRRKKCTFNILFKHFCDSLYSAKLFLTASLHDPIMRLLMEDEWFYDIDQTKALVRFPTKERLKRFGKAGSENYENKIKEYRNFVVDKLEMFAARFINSIKSNITCFPSSLKLLLSHVYHSLTKAGHINSQEARTACADLVFSLFICPAICDPEPYGITTDVPISHIARHNLMQMAQILQFLAVSATSATIDHNVADLYSRFEKVVIFCYSLLYI</sequence>
<protein>
    <recommendedName>
        <fullName evidence="1">Ras-GAP domain-containing protein</fullName>
    </recommendedName>
</protein>
<dbReference type="InterPro" id="IPR001936">
    <property type="entry name" value="RasGAP_dom"/>
</dbReference>
<accession>V3Z5B5</accession>
<dbReference type="AlphaFoldDB" id="V3Z5B5"/>
<dbReference type="OrthoDB" id="10264848at2759"/>
<evidence type="ECO:0000313" key="3">
    <source>
        <dbReference type="Proteomes" id="UP000030746"/>
    </source>
</evidence>